<keyword evidence="12" id="KW-0967">Endosome</keyword>
<evidence type="ECO:0000256" key="18">
    <source>
        <dbReference type="ARBA" id="ARBA00023137"/>
    </source>
</evidence>
<comment type="subcellular location">
    <subcellularLocation>
        <location evidence="2">Cell projection</location>
        <location evidence="2">Ruffle membrane</location>
        <topology evidence="2">Single-pass type I membrane protein</topology>
    </subcellularLocation>
    <subcellularLocation>
        <location evidence="4">Cytoplasm</location>
        <location evidence="4">Perinuclear region</location>
    </subcellularLocation>
    <subcellularLocation>
        <location evidence="3">Early endosome</location>
    </subcellularLocation>
    <subcellularLocation>
        <location evidence="1">Nucleus</location>
    </subcellularLocation>
</comment>
<comment type="function">
    <text evidence="26">In the nucleus is involved in transcriptional regulation. Associates with the 5'-TCAAATTC-3' sequence in the PTGS2/COX-2 promoter and activates its transcription. Implicated in transcriptional activation of CDKN1A; the function involves STAT3 and SRC. Involved in the transcription of rRNA genes by RNA Pol I and enhances protein synthesis and cell growth.</text>
</comment>
<dbReference type="InterPro" id="IPR020635">
    <property type="entry name" value="Tyr_kinase_cat_dom"/>
</dbReference>
<dbReference type="InterPro" id="IPR036941">
    <property type="entry name" value="Rcpt_L-dom_sf"/>
</dbReference>
<dbReference type="InterPro" id="IPR008266">
    <property type="entry name" value="Tyr_kinase_AS"/>
</dbReference>
<dbReference type="FunFam" id="1.10.510.10:FF:002828">
    <property type="entry name" value="Receptor tyrosine-protein kinase erbB-2"/>
    <property type="match status" value="1"/>
</dbReference>
<dbReference type="GO" id="GO:0008284">
    <property type="term" value="P:positive regulation of cell population proliferation"/>
    <property type="evidence" value="ECO:0007669"/>
    <property type="project" value="TreeGrafter"/>
</dbReference>
<dbReference type="InterPro" id="IPR000494">
    <property type="entry name" value="Rcpt_L-dom"/>
</dbReference>
<dbReference type="InterPro" id="IPR001245">
    <property type="entry name" value="Ser-Thr/Tyr_kinase_cat_dom"/>
</dbReference>
<dbReference type="Pfam" id="PF01030">
    <property type="entry name" value="Recep_L_domain"/>
    <property type="match status" value="2"/>
</dbReference>
<dbReference type="Proteomes" id="UP000005207">
    <property type="component" value="Unplaced"/>
</dbReference>
<keyword evidence="36" id="KW-1185">Reference proteome</keyword>
<feature type="region of interest" description="Disordered" evidence="32">
    <location>
        <begin position="1157"/>
        <end position="1184"/>
    </location>
</feature>
<keyword evidence="25" id="KW-0966">Cell projection</keyword>
<dbReference type="GO" id="GO:0043066">
    <property type="term" value="P:negative regulation of apoptotic process"/>
    <property type="evidence" value="ECO:0007669"/>
    <property type="project" value="TreeGrafter"/>
</dbReference>
<evidence type="ECO:0000256" key="14">
    <source>
        <dbReference type="ARBA" id="ARBA00022840"/>
    </source>
</evidence>
<dbReference type="InterPro" id="IPR032778">
    <property type="entry name" value="GF_recep_IV"/>
</dbReference>
<dbReference type="InterPro" id="IPR006211">
    <property type="entry name" value="Furin-like_Cys-rich_dom"/>
</dbReference>
<dbReference type="GO" id="GO:0005524">
    <property type="term" value="F:ATP binding"/>
    <property type="evidence" value="ECO:0007669"/>
    <property type="project" value="UniProtKB-UniRule"/>
</dbReference>
<dbReference type="InterPro" id="IPR044912">
    <property type="entry name" value="Egfr_JX_dom"/>
</dbReference>
<keyword evidence="23" id="KW-0325">Glycoprotein</keyword>
<reference evidence="35" key="2">
    <citation type="submission" date="2025-09" db="UniProtKB">
        <authorList>
            <consortium name="Ensembl"/>
        </authorList>
    </citation>
    <scope>IDENTIFICATION</scope>
</reference>
<dbReference type="Pfam" id="PF14843">
    <property type="entry name" value="GF_recep_IV"/>
    <property type="match status" value="1"/>
</dbReference>
<sequence length="1262" mass="139995">RIVQTLFFCRGTDMKLALPSSLENHYETLRLLYTGCQVVHGNLEITHLHGNPDLSFLQGIVEVQGYVLVAHVSVSLLPLDSLRIIRGSQLYNSSYALAVLDNTHAGQGLRTLRLRSLTEILLGAVYIWGNPQLCFPDPQNINLTDILDEQNGRAKEHQLQPRPPNCPSCSPACGKRCWGETPQDCQILTRAKCASGCQRCKGPLPNDCCHLQCAAGCTGPKDSDCLACRHFNDSGVCKENCPLPTTYDPVTFQSLSNPHGKFNFGATCVKTCPYNYLALEVACTLSCPPNNQEVVVTQPDGTETQKCDKCEGDCPKGEVVILSSIAVVTPSNVEEFNKCTKIFGSLAFRSESFSWRLQVPQCLLNPMWAFLSVSHTEVSLLECFHHLCVFFKLSGYLYIDAWPEQWTNLSVFENLKVIRGTMLYKGVFSLAIQNLHIESLGLRSLRSVSGGLVLIYNNTQLCYTNSVPWQNLLHPTQGPHRIVSHNQDPAVCEKERNVCHSLCKAGCWGPGPSQCVSCQTFQRGTEWLRVPVREYIDGSKCVACDPQCRPLNGSESCHGPGAQHCTECRNFQDGENCVDRCPSGVKGDLHTVWKYSNATGHCLPCKTNCTPPCTVKDERGCPIDTRTGPGTSIAAAVGGVVLFIILLALLVFYLRRQKKLKRKETMRRILQEHELVEPLTPSGASPNQAQMRILKETELKKLRVLGSGAFGTVYKGIWAPDGENVKIPVAIKVLRENTSPKANKEILDEAYVMAGVASPYVCRLLGICLTSTVQLVTQLMPYGCLLDYVRENKDRIGSQFLLNWCVQIAKGMSYLEEVRLVHRDLAARNVLVKNPNHVKITDFGLARLLDIDETEYHADGGKVPIKWMALESILHRRFTHQSDVWSYGVTVWELMTFGSKPYDTIPARDIPEVLEGGERLPQPLICTIDVYMIMVKCWMIDPESRPRFKGLVNDFSAMARDPPRYVVIQNDEEMSKCSPVDSEFYRMLLREDENIGEMMDPEEYLVPNIRKGDEPQANGLSRHQSYRVRIYLLCDDMDPSNTAGPRNLHSSLTGISHTQYPTSPMAASASNSVWPQYPMLARSTSAGGQSDSVFLDAPTDGHSLAPASPGRYSKDPTFPNGSKDDLETDGCNGFPHPYLHHSLPRRKYVNQEIQDLRPGFPERPSTLPRKSRIDRRLPNGLSSGHSVENPGYLIPVNSTSPAFDNPYYLDLGPKAIPGAVAGDGPTGLESNGGVTRHMNGFVTPTAENPEYLGLADTWSGHT</sequence>
<dbReference type="GeneTree" id="ENSGT00940000158232"/>
<evidence type="ECO:0000256" key="21">
    <source>
        <dbReference type="ARBA" id="ARBA00023163"/>
    </source>
</evidence>
<dbReference type="PROSITE" id="PS50011">
    <property type="entry name" value="PROTEIN_KINASE_DOM"/>
    <property type="match status" value="1"/>
</dbReference>
<dbReference type="PANTHER" id="PTHR24416:SF137">
    <property type="entry name" value="RECEPTOR TYROSINE-PROTEIN KINASE ERBB-2"/>
    <property type="match status" value="1"/>
</dbReference>
<evidence type="ECO:0000256" key="11">
    <source>
        <dbReference type="ARBA" id="ARBA00022741"/>
    </source>
</evidence>
<dbReference type="InterPro" id="IPR000719">
    <property type="entry name" value="Prot_kinase_dom"/>
</dbReference>
<gene>
    <name evidence="35" type="primary">ERBB2</name>
    <name evidence="35" type="synonym">erbb2</name>
</gene>
<evidence type="ECO:0000256" key="30">
    <source>
        <dbReference type="PIRSR" id="PIRSR000619-2"/>
    </source>
</evidence>
<keyword evidence="11 28" id="KW-0547">Nucleotide-binding</keyword>
<evidence type="ECO:0000256" key="19">
    <source>
        <dbReference type="ARBA" id="ARBA00023157"/>
    </source>
</evidence>
<dbReference type="FunFam" id="2.10.220.10:FF:000009">
    <property type="entry name" value="Receptor protein-tyrosine kinase"/>
    <property type="match status" value="1"/>
</dbReference>
<dbReference type="SUPFAM" id="SSF57184">
    <property type="entry name" value="Growth factor receptor domain"/>
    <property type="match status" value="2"/>
</dbReference>
<feature type="binding site" evidence="30">
    <location>
        <begin position="705"/>
        <end position="713"/>
    </location>
    <ligand>
        <name>ATP</name>
        <dbReference type="ChEBI" id="CHEBI:30616"/>
    </ligand>
</feature>
<evidence type="ECO:0000256" key="32">
    <source>
        <dbReference type="SAM" id="MobiDB-lite"/>
    </source>
</evidence>
<reference evidence="35" key="1">
    <citation type="submission" date="2025-08" db="UniProtKB">
        <authorList>
            <consortium name="Ensembl"/>
        </authorList>
    </citation>
    <scope>IDENTIFICATION</scope>
</reference>
<dbReference type="FunFam" id="3.80.20.20:FF:000014">
    <property type="entry name" value="Receptor protein-tyrosine kinase"/>
    <property type="match status" value="1"/>
</dbReference>
<evidence type="ECO:0000256" key="25">
    <source>
        <dbReference type="ARBA" id="ARBA00023273"/>
    </source>
</evidence>
<comment type="similarity">
    <text evidence="28">Belongs to the protein kinase superfamily. Tyr protein kinase family. EGF receptor subfamily.</text>
</comment>
<dbReference type="Gene3D" id="3.80.20.20">
    <property type="entry name" value="Receptor L-domain"/>
    <property type="match status" value="2"/>
</dbReference>
<evidence type="ECO:0000256" key="26">
    <source>
        <dbReference type="ARBA" id="ARBA00037619"/>
    </source>
</evidence>
<dbReference type="PROSITE" id="PS00109">
    <property type="entry name" value="PROTEIN_KINASE_TYR"/>
    <property type="match status" value="1"/>
</dbReference>
<evidence type="ECO:0000256" key="28">
    <source>
        <dbReference type="PIRNR" id="PIRNR000619"/>
    </source>
</evidence>
<keyword evidence="13 28" id="KW-0418">Kinase</keyword>
<dbReference type="GO" id="GO:0004714">
    <property type="term" value="F:transmembrane receptor protein tyrosine kinase activity"/>
    <property type="evidence" value="ECO:0007669"/>
    <property type="project" value="UniProtKB-EC"/>
</dbReference>
<evidence type="ECO:0000313" key="35">
    <source>
        <dbReference type="Ensembl" id="ENSONIP00000058008.1"/>
    </source>
</evidence>
<feature type="transmembrane region" description="Helical" evidence="33">
    <location>
        <begin position="633"/>
        <end position="654"/>
    </location>
</feature>
<keyword evidence="22 28" id="KW-0675">Receptor</keyword>
<evidence type="ECO:0000256" key="5">
    <source>
        <dbReference type="ARBA" id="ARBA00022475"/>
    </source>
</evidence>
<evidence type="ECO:0000256" key="4">
    <source>
        <dbReference type="ARBA" id="ARBA00004556"/>
    </source>
</evidence>
<keyword evidence="14 28" id="KW-0067">ATP-binding</keyword>
<dbReference type="SMART" id="SM00219">
    <property type="entry name" value="TyrKc"/>
    <property type="match status" value="1"/>
</dbReference>
<dbReference type="Gene3D" id="1.10.510.10">
    <property type="entry name" value="Transferase(Phosphotransferase) domain 1"/>
    <property type="match status" value="1"/>
</dbReference>
<keyword evidence="19" id="KW-1015">Disulfide bond</keyword>
<dbReference type="GO" id="GO:0038127">
    <property type="term" value="P:ERBB signaling pathway"/>
    <property type="evidence" value="ECO:0007669"/>
    <property type="project" value="UniProtKB-ARBA"/>
</dbReference>
<dbReference type="GO" id="GO:0043235">
    <property type="term" value="C:receptor complex"/>
    <property type="evidence" value="ECO:0007669"/>
    <property type="project" value="TreeGrafter"/>
</dbReference>
<keyword evidence="16" id="KW-0805">Transcription regulation</keyword>
<dbReference type="InterPro" id="IPR016245">
    <property type="entry name" value="Tyr_kinase_EGF/ERB/XmrK_rcpt"/>
</dbReference>
<evidence type="ECO:0000256" key="33">
    <source>
        <dbReference type="SAM" id="Phobius"/>
    </source>
</evidence>
<dbReference type="GO" id="GO:0043410">
    <property type="term" value="P:positive regulation of MAPK cascade"/>
    <property type="evidence" value="ECO:0007669"/>
    <property type="project" value="TreeGrafter"/>
</dbReference>
<dbReference type="CDD" id="cd12087">
    <property type="entry name" value="TM_EGFR-like"/>
    <property type="match status" value="1"/>
</dbReference>
<evidence type="ECO:0000256" key="24">
    <source>
        <dbReference type="ARBA" id="ARBA00023242"/>
    </source>
</evidence>
<dbReference type="Gene3D" id="3.30.200.20">
    <property type="entry name" value="Phosphorylase Kinase, domain 1"/>
    <property type="match status" value="1"/>
</dbReference>
<evidence type="ECO:0000256" key="6">
    <source>
        <dbReference type="ARBA" id="ARBA00022490"/>
    </source>
</evidence>
<evidence type="ECO:0000256" key="17">
    <source>
        <dbReference type="ARBA" id="ARBA00023136"/>
    </source>
</evidence>
<evidence type="ECO:0000256" key="29">
    <source>
        <dbReference type="PIRSR" id="PIRSR000619-1"/>
    </source>
</evidence>
<dbReference type="EC" id="2.7.10.1" evidence="28"/>
<dbReference type="GO" id="GO:0030182">
    <property type="term" value="P:neuron differentiation"/>
    <property type="evidence" value="ECO:0007669"/>
    <property type="project" value="TreeGrafter"/>
</dbReference>
<keyword evidence="15 33" id="KW-1133">Transmembrane helix</keyword>
<dbReference type="PIRSF" id="PIRSF000619">
    <property type="entry name" value="TyrPK_EGF-R"/>
    <property type="match status" value="1"/>
</dbReference>
<dbReference type="FunFam" id="2.10.220.10:FF:000001">
    <property type="entry name" value="Receptor protein-tyrosine kinase"/>
    <property type="match status" value="1"/>
</dbReference>
<keyword evidence="24" id="KW-0539">Nucleus</keyword>
<evidence type="ECO:0000256" key="1">
    <source>
        <dbReference type="ARBA" id="ARBA00004123"/>
    </source>
</evidence>
<dbReference type="Pfam" id="PF00757">
    <property type="entry name" value="Furin-like"/>
    <property type="match status" value="1"/>
</dbReference>
<evidence type="ECO:0000256" key="2">
    <source>
        <dbReference type="ARBA" id="ARBA00004199"/>
    </source>
</evidence>
<evidence type="ECO:0000256" key="22">
    <source>
        <dbReference type="ARBA" id="ARBA00023170"/>
    </source>
</evidence>
<evidence type="ECO:0000256" key="20">
    <source>
        <dbReference type="ARBA" id="ARBA00023159"/>
    </source>
</evidence>
<evidence type="ECO:0000256" key="31">
    <source>
        <dbReference type="PROSITE-ProRule" id="PRU10141"/>
    </source>
</evidence>
<evidence type="ECO:0000256" key="12">
    <source>
        <dbReference type="ARBA" id="ARBA00022753"/>
    </source>
</evidence>
<dbReference type="FunFam" id="3.30.200.20:FF:000184">
    <property type="entry name" value="Receptor protein-tyrosine kinase"/>
    <property type="match status" value="1"/>
</dbReference>
<feature type="domain" description="Protein kinase" evidence="34">
    <location>
        <begin position="699"/>
        <end position="958"/>
    </location>
</feature>
<dbReference type="CDD" id="cd00064">
    <property type="entry name" value="FU"/>
    <property type="match status" value="3"/>
</dbReference>
<dbReference type="PANTHER" id="PTHR24416">
    <property type="entry name" value="TYROSINE-PROTEIN KINASE RECEPTOR"/>
    <property type="match status" value="1"/>
</dbReference>
<accession>A0A669DEL2</accession>
<dbReference type="GO" id="GO:0005769">
    <property type="term" value="C:early endosome"/>
    <property type="evidence" value="ECO:0007669"/>
    <property type="project" value="UniProtKB-SubCell"/>
</dbReference>
<keyword evidence="8 28" id="KW-0808">Transferase</keyword>
<keyword evidence="21" id="KW-0804">Transcription</keyword>
<comment type="catalytic activity">
    <reaction evidence="27">
        <text>L-tyrosyl-[protein] + ATP = O-phospho-L-tyrosyl-[protein] + ADP + H(+)</text>
        <dbReference type="Rhea" id="RHEA:10596"/>
        <dbReference type="Rhea" id="RHEA-COMP:10136"/>
        <dbReference type="Rhea" id="RHEA-COMP:20101"/>
        <dbReference type="ChEBI" id="CHEBI:15378"/>
        <dbReference type="ChEBI" id="CHEBI:30616"/>
        <dbReference type="ChEBI" id="CHEBI:46858"/>
        <dbReference type="ChEBI" id="CHEBI:61978"/>
        <dbReference type="ChEBI" id="CHEBI:456216"/>
        <dbReference type="EC" id="2.7.10.1"/>
    </reaction>
</comment>
<protein>
    <recommendedName>
        <fullName evidence="28">Receptor protein-tyrosine kinase</fullName>
        <ecNumber evidence="28">2.7.10.1</ecNumber>
    </recommendedName>
</protein>
<dbReference type="Pfam" id="PF07714">
    <property type="entry name" value="PK_Tyr_Ser-Thr"/>
    <property type="match status" value="1"/>
</dbReference>
<dbReference type="InterPro" id="IPR017441">
    <property type="entry name" value="Protein_kinase_ATP_BS"/>
</dbReference>
<keyword evidence="5" id="KW-1003">Cell membrane</keyword>
<dbReference type="AlphaFoldDB" id="A0A669DEL2"/>
<dbReference type="Gene3D" id="6.10.250.2930">
    <property type="match status" value="1"/>
</dbReference>
<evidence type="ECO:0000256" key="23">
    <source>
        <dbReference type="ARBA" id="ARBA00023180"/>
    </source>
</evidence>
<dbReference type="PRINTS" id="PR00109">
    <property type="entry name" value="TYRKINASE"/>
</dbReference>
<dbReference type="PROSITE" id="PS00107">
    <property type="entry name" value="PROTEIN_KINASE_ATP"/>
    <property type="match status" value="1"/>
</dbReference>
<feature type="active site" description="Proton acceptor" evidence="29">
    <location>
        <position position="824"/>
    </location>
</feature>
<evidence type="ECO:0000256" key="9">
    <source>
        <dbReference type="ARBA" id="ARBA00022692"/>
    </source>
</evidence>
<dbReference type="Ensembl" id="ENSONIT00000086494.1">
    <property type="protein sequence ID" value="ENSONIP00000058008.1"/>
    <property type="gene ID" value="ENSONIG00000011537.2"/>
</dbReference>
<evidence type="ECO:0000259" key="34">
    <source>
        <dbReference type="PROSITE" id="PS50011"/>
    </source>
</evidence>
<dbReference type="SUPFAM" id="SSF52058">
    <property type="entry name" value="L domain-like"/>
    <property type="match status" value="2"/>
</dbReference>
<dbReference type="GO" id="GO:0005634">
    <property type="term" value="C:nucleus"/>
    <property type="evidence" value="ECO:0007669"/>
    <property type="project" value="UniProtKB-SubCell"/>
</dbReference>
<dbReference type="GO" id="GO:0032587">
    <property type="term" value="C:ruffle membrane"/>
    <property type="evidence" value="ECO:0007669"/>
    <property type="project" value="UniProtKB-SubCell"/>
</dbReference>
<dbReference type="Pfam" id="PF21314">
    <property type="entry name" value="TM_ErbB1"/>
    <property type="match status" value="1"/>
</dbReference>
<evidence type="ECO:0000313" key="36">
    <source>
        <dbReference type="Proteomes" id="UP000005207"/>
    </source>
</evidence>
<evidence type="ECO:0000256" key="27">
    <source>
        <dbReference type="ARBA" id="ARBA00051243"/>
    </source>
</evidence>
<keyword evidence="9 33" id="KW-0812">Transmembrane</keyword>
<organism evidence="35 36">
    <name type="scientific">Oreochromis niloticus</name>
    <name type="common">Nile tilapia</name>
    <name type="synonym">Tilapia nilotica</name>
    <dbReference type="NCBI Taxonomy" id="8128"/>
    <lineage>
        <taxon>Eukaryota</taxon>
        <taxon>Metazoa</taxon>
        <taxon>Chordata</taxon>
        <taxon>Craniata</taxon>
        <taxon>Vertebrata</taxon>
        <taxon>Euteleostomi</taxon>
        <taxon>Actinopterygii</taxon>
        <taxon>Neopterygii</taxon>
        <taxon>Teleostei</taxon>
        <taxon>Neoteleostei</taxon>
        <taxon>Acanthomorphata</taxon>
        <taxon>Ovalentaria</taxon>
        <taxon>Cichlomorphae</taxon>
        <taxon>Cichliformes</taxon>
        <taxon>Cichlidae</taxon>
        <taxon>African cichlids</taxon>
        <taxon>Pseudocrenilabrinae</taxon>
        <taxon>Oreochromini</taxon>
        <taxon>Oreochromis</taxon>
    </lineage>
</organism>
<name>A0A669DEL2_ORENI</name>
<dbReference type="Gene3D" id="2.10.220.10">
    <property type="entry name" value="Hormone Receptor, Insulin-like Growth Factor Receptor 1, Chain A, domain 2"/>
    <property type="match status" value="3"/>
</dbReference>
<evidence type="ECO:0000256" key="13">
    <source>
        <dbReference type="ARBA" id="ARBA00022777"/>
    </source>
</evidence>
<evidence type="ECO:0000256" key="16">
    <source>
        <dbReference type="ARBA" id="ARBA00023015"/>
    </source>
</evidence>
<keyword evidence="10" id="KW-0732">Signal</keyword>
<dbReference type="GO" id="GO:0009925">
    <property type="term" value="C:basal plasma membrane"/>
    <property type="evidence" value="ECO:0007669"/>
    <property type="project" value="TreeGrafter"/>
</dbReference>
<keyword evidence="18 28" id="KW-0829">Tyrosine-protein kinase</keyword>
<evidence type="ECO:0000256" key="15">
    <source>
        <dbReference type="ARBA" id="ARBA00022989"/>
    </source>
</evidence>
<dbReference type="InterPro" id="IPR006212">
    <property type="entry name" value="Furin_repeat"/>
</dbReference>
<feature type="region of interest" description="Disordered" evidence="32">
    <location>
        <begin position="1085"/>
        <end position="1122"/>
    </location>
</feature>
<dbReference type="SUPFAM" id="SSF56112">
    <property type="entry name" value="Protein kinase-like (PK-like)"/>
    <property type="match status" value="1"/>
</dbReference>
<evidence type="ECO:0000256" key="8">
    <source>
        <dbReference type="ARBA" id="ARBA00022679"/>
    </source>
</evidence>
<keyword evidence="6" id="KW-0963">Cytoplasm</keyword>
<evidence type="ECO:0000256" key="7">
    <source>
        <dbReference type="ARBA" id="ARBA00022553"/>
    </source>
</evidence>
<evidence type="ECO:0000256" key="3">
    <source>
        <dbReference type="ARBA" id="ARBA00004412"/>
    </source>
</evidence>
<keyword evidence="17 28" id="KW-0472">Membrane</keyword>
<keyword evidence="7" id="KW-0597">Phosphoprotein</keyword>
<dbReference type="InterPro" id="IPR009030">
    <property type="entry name" value="Growth_fac_rcpt_cys_sf"/>
</dbReference>
<feature type="binding site" evidence="30 31">
    <location>
        <position position="732"/>
    </location>
    <ligand>
        <name>ATP</name>
        <dbReference type="ChEBI" id="CHEBI:30616"/>
    </ligand>
</feature>
<dbReference type="InterPro" id="IPR050122">
    <property type="entry name" value="RTK"/>
</dbReference>
<dbReference type="InterPro" id="IPR011009">
    <property type="entry name" value="Kinase-like_dom_sf"/>
</dbReference>
<keyword evidence="20" id="KW-0010">Activator</keyword>
<dbReference type="SMART" id="SM00261">
    <property type="entry name" value="FU"/>
    <property type="match status" value="3"/>
</dbReference>
<dbReference type="InterPro" id="IPR049328">
    <property type="entry name" value="TM_ErbB1"/>
</dbReference>
<evidence type="ECO:0000256" key="10">
    <source>
        <dbReference type="ARBA" id="ARBA00022729"/>
    </source>
</evidence>
<dbReference type="GO" id="GO:0048471">
    <property type="term" value="C:perinuclear region of cytoplasm"/>
    <property type="evidence" value="ECO:0007669"/>
    <property type="project" value="UniProtKB-SubCell"/>
</dbReference>
<proteinExistence type="inferred from homology"/>